<keyword evidence="4" id="KW-1185">Reference proteome</keyword>
<dbReference type="SUPFAM" id="SSF57701">
    <property type="entry name" value="Zn2/Cys6 DNA-binding domain"/>
    <property type="match status" value="1"/>
</dbReference>
<dbReference type="GO" id="GO:0000981">
    <property type="term" value="F:DNA-binding transcription factor activity, RNA polymerase II-specific"/>
    <property type="evidence" value="ECO:0007669"/>
    <property type="project" value="InterPro"/>
</dbReference>
<reference evidence="3" key="1">
    <citation type="submission" date="2021-06" db="EMBL/GenBank/DDBJ databases">
        <authorList>
            <person name="Kallberg Y."/>
            <person name="Tangrot J."/>
            <person name="Rosling A."/>
        </authorList>
    </citation>
    <scope>NUCLEOTIDE SEQUENCE</scope>
    <source>
        <strain evidence="3">MA453B</strain>
    </source>
</reference>
<feature type="region of interest" description="Disordered" evidence="1">
    <location>
        <begin position="49"/>
        <end position="69"/>
    </location>
</feature>
<name>A0A9N9P443_9GLOM</name>
<comment type="caution">
    <text evidence="3">The sequence shown here is derived from an EMBL/GenBank/DDBJ whole genome shotgun (WGS) entry which is preliminary data.</text>
</comment>
<dbReference type="Pfam" id="PF00172">
    <property type="entry name" value="Zn_clus"/>
    <property type="match status" value="1"/>
</dbReference>
<evidence type="ECO:0000313" key="3">
    <source>
        <dbReference type="EMBL" id="CAG8788327.1"/>
    </source>
</evidence>
<dbReference type="CDD" id="cd00067">
    <property type="entry name" value="GAL4"/>
    <property type="match status" value="1"/>
</dbReference>
<dbReference type="PROSITE" id="PS00463">
    <property type="entry name" value="ZN2_CY6_FUNGAL_1"/>
    <property type="match status" value="1"/>
</dbReference>
<dbReference type="EMBL" id="CAJVPY010025490">
    <property type="protein sequence ID" value="CAG8788327.1"/>
    <property type="molecule type" value="Genomic_DNA"/>
</dbReference>
<gene>
    <name evidence="3" type="ORF">DERYTH_LOCUS20881</name>
</gene>
<evidence type="ECO:0000313" key="4">
    <source>
        <dbReference type="Proteomes" id="UP000789405"/>
    </source>
</evidence>
<feature type="domain" description="Zn(2)-C6 fungal-type" evidence="2">
    <location>
        <begin position="11"/>
        <end position="46"/>
    </location>
</feature>
<dbReference type="Proteomes" id="UP000789405">
    <property type="component" value="Unassembled WGS sequence"/>
</dbReference>
<accession>A0A9N9P443</accession>
<dbReference type="GO" id="GO:0008270">
    <property type="term" value="F:zinc ion binding"/>
    <property type="evidence" value="ECO:0007669"/>
    <property type="project" value="InterPro"/>
</dbReference>
<dbReference type="InterPro" id="IPR001138">
    <property type="entry name" value="Zn2Cys6_DnaBD"/>
</dbReference>
<dbReference type="PROSITE" id="PS50048">
    <property type="entry name" value="ZN2_CY6_FUNGAL_2"/>
    <property type="match status" value="1"/>
</dbReference>
<protein>
    <submittedName>
        <fullName evidence="3">4924_t:CDS:1</fullName>
    </submittedName>
</protein>
<dbReference type="Gene3D" id="4.10.240.10">
    <property type="entry name" value="Zn(2)-C6 fungal-type DNA-binding domain"/>
    <property type="match status" value="1"/>
</dbReference>
<evidence type="ECO:0000259" key="2">
    <source>
        <dbReference type="PROSITE" id="PS50048"/>
    </source>
</evidence>
<dbReference type="OrthoDB" id="2123952at2759"/>
<sequence length="94" mass="10829">MSLNRLNETYACDICKILKTKCARAVSTTSKTKCTQCKKRNLECTYYKGKGEKRGPKPKNSKDNKRKEEEEIFRTRILQLTTLSIKEYCGSSLP</sequence>
<dbReference type="SMART" id="SM00066">
    <property type="entry name" value="GAL4"/>
    <property type="match status" value="1"/>
</dbReference>
<organism evidence="3 4">
    <name type="scientific">Dentiscutata erythropus</name>
    <dbReference type="NCBI Taxonomy" id="1348616"/>
    <lineage>
        <taxon>Eukaryota</taxon>
        <taxon>Fungi</taxon>
        <taxon>Fungi incertae sedis</taxon>
        <taxon>Mucoromycota</taxon>
        <taxon>Glomeromycotina</taxon>
        <taxon>Glomeromycetes</taxon>
        <taxon>Diversisporales</taxon>
        <taxon>Gigasporaceae</taxon>
        <taxon>Dentiscutata</taxon>
    </lineage>
</organism>
<evidence type="ECO:0000256" key="1">
    <source>
        <dbReference type="SAM" id="MobiDB-lite"/>
    </source>
</evidence>
<proteinExistence type="predicted"/>
<dbReference type="InterPro" id="IPR036864">
    <property type="entry name" value="Zn2-C6_fun-type_DNA-bd_sf"/>
</dbReference>
<dbReference type="AlphaFoldDB" id="A0A9N9P443"/>